<dbReference type="Pfam" id="PF18365">
    <property type="entry name" value="PI_PP_C"/>
    <property type="match status" value="1"/>
</dbReference>
<dbReference type="InterPro" id="IPR041034">
    <property type="entry name" value="PI_PP_C"/>
</dbReference>
<dbReference type="Proteomes" id="UP000054742">
    <property type="component" value="Unassembled WGS sequence"/>
</dbReference>
<dbReference type="OrthoDB" id="5650789at2"/>
<evidence type="ECO:0000313" key="4">
    <source>
        <dbReference type="Proteomes" id="UP000054742"/>
    </source>
</evidence>
<feature type="domain" description="Phosphoinositide phosphatase insertion" evidence="1">
    <location>
        <begin position="210"/>
        <end position="311"/>
    </location>
</feature>
<sequence length="925" mass="105720">MGKITILRLAEDLKSSEGFKTKDTGTSLKNETKFSSQLEINLKKILGEFQLEYYSKIPNLKHSYERRIESLQKSFLFVLDTIPELKGKKAALKKYLSWCQLLCALPRDEPIEKYQEILARYTGLLVNALVDNYPSEATPVERVRFATELLNKAEQYVIMKEGRSDLATLIPIRLNESVEYVLRWEKQLAPYSEETFQEFSAIKKGVVVTTPKWFRALSPLMQTYLHSCIPEYVMGESREAILSKLKFSLNQFTIKWHEIKLQQGMQLSTELSGIANDKFPTWYTALPPHEQRLVKLFCDSQLTAEKITSQLSTFSKQIKEWTKESSSSQSSVGGFNARELNDLRAVTYWFLVLDDHEQYFLKEVLESSKRVEDVISFAPSRLRRLPLVANFCESNLLLLSKEGKLIKKYPSRLRLSHMASRDVIKLPPQIKKLHAARNLARVESFTDGNQPWLMQTLISPVKLLDGHIPDYYLDQARQETVANFQKKRKSPIFSTNHPLNMAKYLYYTPANDPACMALLNMANIILLVNKVPELNAWDLTKIEKVISEVFSEVEADKENQAFNSSLKSGDEDNEIKKNLANLFSENYQLLKSLDGWQQLLAQHLYRREDCCKKGDIGSYWKDLSDLQVIAKEYNAVLNSSYGSATVFDYYGRELYLSSLENLLMMYAQGKSSGSCVSGKDRKEIEIVHTIAMLLYREKKGRWPSMRDSGADRDEFVDLVATVFVSRHGHEHAGQNADGADGIKTPENYWPKDIAEAIRKKESQMALENSDILATNNEVGRIGNLNQLVVPGFSDCVFSAQQLSAENRQKVLDILAILCGEQSFLQSKTWSLKIFSTSMPQGMDEIKKILQSPGIDEAASINKLAKIYVEIKQRPKDSWVRATEIQNLYVALLNLCKEPETKAEESIDLLVKTKEMAFRTNSQMVY</sequence>
<feature type="domain" description="Phosphoinositide phosphatase C-terminal" evidence="2">
    <location>
        <begin position="801"/>
        <end position="919"/>
    </location>
</feature>
<protein>
    <submittedName>
        <fullName evidence="3">Oxidoreductase</fullName>
    </submittedName>
</protein>
<keyword evidence="4" id="KW-1185">Reference proteome</keyword>
<organism evidence="3 4">
    <name type="scientific">Legionella brunensis</name>
    <dbReference type="NCBI Taxonomy" id="29422"/>
    <lineage>
        <taxon>Bacteria</taxon>
        <taxon>Pseudomonadati</taxon>
        <taxon>Pseudomonadota</taxon>
        <taxon>Gammaproteobacteria</taxon>
        <taxon>Legionellales</taxon>
        <taxon>Legionellaceae</taxon>
        <taxon>Legionella</taxon>
    </lineage>
</organism>
<dbReference type="NCBIfam" id="NF045531">
    <property type="entry name" value="SidP"/>
    <property type="match status" value="1"/>
</dbReference>
<dbReference type="InterPro" id="IPR040769">
    <property type="entry name" value="PI_PP_I"/>
</dbReference>
<reference evidence="3 4" key="1">
    <citation type="submission" date="2015-11" db="EMBL/GenBank/DDBJ databases">
        <title>Genomic analysis of 38 Legionella species identifies large and diverse effector repertoires.</title>
        <authorList>
            <person name="Burstein D."/>
            <person name="Amaro F."/>
            <person name="Zusman T."/>
            <person name="Lifshitz Z."/>
            <person name="Cohen O."/>
            <person name="Gilbert J.A."/>
            <person name="Pupko T."/>
            <person name="Shuman H.A."/>
            <person name="Segal G."/>
        </authorList>
    </citation>
    <scope>NUCLEOTIDE SEQUENCE [LARGE SCALE GENOMIC DNA]</scope>
    <source>
        <strain evidence="3 4">ATCC 43878</strain>
    </source>
</reference>
<dbReference type="Pfam" id="PF18363">
    <property type="entry name" value="PI_PP_I"/>
    <property type="match status" value="1"/>
</dbReference>
<dbReference type="Gene3D" id="1.10.520.60">
    <property type="match status" value="1"/>
</dbReference>
<gene>
    <name evidence="3" type="ORF">Lbru_0234</name>
</gene>
<accession>A0A0W0SUY5</accession>
<dbReference type="RefSeq" id="WP_058440345.1">
    <property type="nucleotide sequence ID" value="NZ_CAAAHU010000001.1"/>
</dbReference>
<dbReference type="EMBL" id="LNXV01000003">
    <property type="protein sequence ID" value="KTC87005.1"/>
    <property type="molecule type" value="Genomic_DNA"/>
</dbReference>
<dbReference type="STRING" id="29422.Lbru_0234"/>
<dbReference type="Gene3D" id="1.20.120.1720">
    <property type="match status" value="1"/>
</dbReference>
<evidence type="ECO:0000259" key="1">
    <source>
        <dbReference type="Pfam" id="PF18363"/>
    </source>
</evidence>
<proteinExistence type="predicted"/>
<comment type="caution">
    <text evidence="3">The sequence shown here is derived from an EMBL/GenBank/DDBJ whole genome shotgun (WGS) entry which is preliminary data.</text>
</comment>
<name>A0A0W0SUY5_9GAMM</name>
<evidence type="ECO:0000259" key="2">
    <source>
        <dbReference type="Pfam" id="PF18365"/>
    </source>
</evidence>
<dbReference type="AlphaFoldDB" id="A0A0W0SUY5"/>
<dbReference type="PATRIC" id="fig|29422.6.peg.243"/>
<evidence type="ECO:0000313" key="3">
    <source>
        <dbReference type="EMBL" id="KTC87005.1"/>
    </source>
</evidence>